<dbReference type="Gene3D" id="1.10.3720.10">
    <property type="entry name" value="MetI-like"/>
    <property type="match status" value="1"/>
</dbReference>
<evidence type="ECO:0000256" key="4">
    <source>
        <dbReference type="ARBA" id="ARBA00022692"/>
    </source>
</evidence>
<dbReference type="InterPro" id="IPR000515">
    <property type="entry name" value="MetI-like"/>
</dbReference>
<dbReference type="PANTHER" id="PTHR30614:SF36">
    <property type="entry name" value="ABC TRANSPORTER MEMBRANE-SPANNING PERMEASE-GLUTAMINE TRANSPORT"/>
    <property type="match status" value="1"/>
</dbReference>
<feature type="transmembrane region" description="Helical" evidence="7">
    <location>
        <begin position="214"/>
        <end position="235"/>
    </location>
</feature>
<keyword evidence="10" id="KW-1185">Reference proteome</keyword>
<dbReference type="GO" id="GO:0043190">
    <property type="term" value="C:ATP-binding cassette (ABC) transporter complex"/>
    <property type="evidence" value="ECO:0007669"/>
    <property type="project" value="InterPro"/>
</dbReference>
<gene>
    <name evidence="9" type="ORF">BMYO_1835</name>
</gene>
<evidence type="ECO:0000256" key="2">
    <source>
        <dbReference type="ARBA" id="ARBA00022448"/>
    </source>
</evidence>
<dbReference type="InterPro" id="IPR010065">
    <property type="entry name" value="AA_ABC_transptr_permease_3TM"/>
</dbReference>
<dbReference type="PROSITE" id="PS50928">
    <property type="entry name" value="ABC_TM1"/>
    <property type="match status" value="1"/>
</dbReference>
<proteinExistence type="inferred from homology"/>
<evidence type="ECO:0000256" key="6">
    <source>
        <dbReference type="ARBA" id="ARBA00023136"/>
    </source>
</evidence>
<evidence type="ECO:0000256" key="1">
    <source>
        <dbReference type="ARBA" id="ARBA00004651"/>
    </source>
</evidence>
<keyword evidence="5 7" id="KW-1133">Transmembrane helix</keyword>
<accession>A0A261FF98</accession>
<evidence type="ECO:0000256" key="7">
    <source>
        <dbReference type="RuleBase" id="RU363032"/>
    </source>
</evidence>
<dbReference type="SUPFAM" id="SSF161098">
    <property type="entry name" value="MetI-like"/>
    <property type="match status" value="1"/>
</dbReference>
<feature type="transmembrane region" description="Helical" evidence="7">
    <location>
        <begin position="175"/>
        <end position="202"/>
    </location>
</feature>
<dbReference type="CDD" id="cd06261">
    <property type="entry name" value="TM_PBP2"/>
    <property type="match status" value="1"/>
</dbReference>
<keyword evidence="4 7" id="KW-0812">Transmembrane</keyword>
<dbReference type="EMBL" id="MWWW01000026">
    <property type="protein sequence ID" value="OZG57695.1"/>
    <property type="molecule type" value="Genomic_DNA"/>
</dbReference>
<feature type="transmembrane region" description="Helical" evidence="7">
    <location>
        <begin position="106"/>
        <end position="124"/>
    </location>
</feature>
<dbReference type="RefSeq" id="WP_233428247.1">
    <property type="nucleotide sequence ID" value="NZ_MWWW01000026.1"/>
</dbReference>
<evidence type="ECO:0000256" key="3">
    <source>
        <dbReference type="ARBA" id="ARBA00022475"/>
    </source>
</evidence>
<evidence type="ECO:0000313" key="10">
    <source>
        <dbReference type="Proteomes" id="UP000216871"/>
    </source>
</evidence>
<evidence type="ECO:0000256" key="5">
    <source>
        <dbReference type="ARBA" id="ARBA00022989"/>
    </source>
</evidence>
<evidence type="ECO:0000259" key="8">
    <source>
        <dbReference type="PROSITE" id="PS50928"/>
    </source>
</evidence>
<keyword evidence="2 7" id="KW-0813">Transport</keyword>
<dbReference type="Proteomes" id="UP000216871">
    <property type="component" value="Unassembled WGS sequence"/>
</dbReference>
<feature type="domain" description="ABC transmembrane type-1" evidence="8">
    <location>
        <begin position="41"/>
        <end position="235"/>
    </location>
</feature>
<comment type="subcellular location">
    <subcellularLocation>
        <location evidence="1 7">Cell membrane</location>
        <topology evidence="1 7">Multi-pass membrane protein</topology>
    </subcellularLocation>
</comment>
<comment type="similarity">
    <text evidence="7">Belongs to the binding-protein-dependent transport system permease family.</text>
</comment>
<dbReference type="GO" id="GO:0022857">
    <property type="term" value="F:transmembrane transporter activity"/>
    <property type="evidence" value="ECO:0007669"/>
    <property type="project" value="InterPro"/>
</dbReference>
<dbReference type="NCBIfam" id="TIGR01726">
    <property type="entry name" value="HEQRo_perm_3TM"/>
    <property type="match status" value="1"/>
</dbReference>
<sequence>MVLSAITDVALSPAYPASTTLASGASVLFTGDNFTRLLSGLGTSVTVAGLALLVGIPLGVVLGALRILKNPVLRAVLRLYLEFFRIVPTLVLLFLSYYILPRELGVQVDGVTVAVVAFGLWVSAEISDIVRGALISVSDHQVDAGKALGMNGLQLLWYVRIPQSINLMIPATINLAARVIMTTSLLLLISVIDVITVGQQIMEANRMTHPDAAFWVYGFIFFLYFIICWPLAMIAKALEKRAKERNNG</sequence>
<dbReference type="InterPro" id="IPR035906">
    <property type="entry name" value="MetI-like_sf"/>
</dbReference>
<keyword evidence="6 7" id="KW-0472">Membrane</keyword>
<name>A0A261FF98_9BIFI</name>
<dbReference type="InterPro" id="IPR043429">
    <property type="entry name" value="ArtM/GltK/GlnP/TcyL/YhdX-like"/>
</dbReference>
<dbReference type="Pfam" id="PF00528">
    <property type="entry name" value="BPD_transp_1"/>
    <property type="match status" value="1"/>
</dbReference>
<dbReference type="PANTHER" id="PTHR30614">
    <property type="entry name" value="MEMBRANE COMPONENT OF AMINO ACID ABC TRANSPORTER"/>
    <property type="match status" value="1"/>
</dbReference>
<evidence type="ECO:0000313" key="9">
    <source>
        <dbReference type="EMBL" id="OZG57695.1"/>
    </source>
</evidence>
<keyword evidence="3" id="KW-1003">Cell membrane</keyword>
<organism evidence="9 10">
    <name type="scientific">Bifidobacterium myosotis</name>
    <dbReference type="NCBI Taxonomy" id="1630166"/>
    <lineage>
        <taxon>Bacteria</taxon>
        <taxon>Bacillati</taxon>
        <taxon>Actinomycetota</taxon>
        <taxon>Actinomycetes</taxon>
        <taxon>Bifidobacteriales</taxon>
        <taxon>Bifidobacteriaceae</taxon>
        <taxon>Bifidobacterium</taxon>
    </lineage>
</organism>
<feature type="transmembrane region" description="Helical" evidence="7">
    <location>
        <begin position="48"/>
        <end position="68"/>
    </location>
</feature>
<protein>
    <submittedName>
        <fullName evidence="9">Amino acid ABC transporter permease</fullName>
    </submittedName>
</protein>
<comment type="caution">
    <text evidence="9">The sequence shown here is derived from an EMBL/GenBank/DDBJ whole genome shotgun (WGS) entry which is preliminary data.</text>
</comment>
<reference evidence="9 10" key="1">
    <citation type="journal article" date="2017" name="BMC Genomics">
        <title>Comparative genomic and phylogenomic analyses of the Bifidobacteriaceae family.</title>
        <authorList>
            <person name="Lugli G.A."/>
            <person name="Milani C."/>
            <person name="Turroni F."/>
            <person name="Duranti S."/>
            <person name="Mancabelli L."/>
            <person name="Mangifesta M."/>
            <person name="Ferrario C."/>
            <person name="Modesto M."/>
            <person name="Mattarelli P."/>
            <person name="Jiri K."/>
            <person name="van Sinderen D."/>
            <person name="Ventura M."/>
        </authorList>
    </citation>
    <scope>NUCLEOTIDE SEQUENCE [LARGE SCALE GENOMIC DNA]</scope>
    <source>
        <strain evidence="9 10">DSM 100196</strain>
    </source>
</reference>
<feature type="transmembrane region" description="Helical" evidence="7">
    <location>
        <begin position="80"/>
        <end position="100"/>
    </location>
</feature>
<dbReference type="GO" id="GO:0006865">
    <property type="term" value="P:amino acid transport"/>
    <property type="evidence" value="ECO:0007669"/>
    <property type="project" value="TreeGrafter"/>
</dbReference>
<dbReference type="AlphaFoldDB" id="A0A261FF98"/>